<feature type="non-terminal residue" evidence="1">
    <location>
        <position position="1"/>
    </location>
</feature>
<protein>
    <submittedName>
        <fullName evidence="1">6718_t:CDS:1</fullName>
    </submittedName>
</protein>
<dbReference type="Proteomes" id="UP000789366">
    <property type="component" value="Unassembled WGS sequence"/>
</dbReference>
<dbReference type="EMBL" id="CAJVPW010068937">
    <property type="protein sequence ID" value="CAG8790852.1"/>
    <property type="molecule type" value="Genomic_DNA"/>
</dbReference>
<reference evidence="1" key="1">
    <citation type="submission" date="2021-06" db="EMBL/GenBank/DDBJ databases">
        <authorList>
            <person name="Kallberg Y."/>
            <person name="Tangrot J."/>
            <person name="Rosling A."/>
        </authorList>
    </citation>
    <scope>NUCLEOTIDE SEQUENCE</scope>
    <source>
        <strain evidence="1">28 12/20/2015</strain>
    </source>
</reference>
<organism evidence="1 2">
    <name type="scientific">Cetraspora pellucida</name>
    <dbReference type="NCBI Taxonomy" id="1433469"/>
    <lineage>
        <taxon>Eukaryota</taxon>
        <taxon>Fungi</taxon>
        <taxon>Fungi incertae sedis</taxon>
        <taxon>Mucoromycota</taxon>
        <taxon>Glomeromycotina</taxon>
        <taxon>Glomeromycetes</taxon>
        <taxon>Diversisporales</taxon>
        <taxon>Gigasporaceae</taxon>
        <taxon>Cetraspora</taxon>
    </lineage>
</organism>
<accession>A0ACA9REN3</accession>
<comment type="caution">
    <text evidence="1">The sequence shown here is derived from an EMBL/GenBank/DDBJ whole genome shotgun (WGS) entry which is preliminary data.</text>
</comment>
<keyword evidence="2" id="KW-1185">Reference proteome</keyword>
<gene>
    <name evidence="1" type="ORF">SPELUC_LOCUS17218</name>
</gene>
<proteinExistence type="predicted"/>
<sequence>TLENAFELWQIGAEISFAPTSFEYLYSPQSAEILLGSKRIGFLGRIHPQIAQKYQISEEVFVAQISLSQIFDYLINYNEVIKEIKEIAGRDLQEIKVFDVYQNAELRNNEKKS</sequence>
<name>A0ACA9REN3_9GLOM</name>
<evidence type="ECO:0000313" key="1">
    <source>
        <dbReference type="EMBL" id="CAG8790852.1"/>
    </source>
</evidence>
<evidence type="ECO:0000313" key="2">
    <source>
        <dbReference type="Proteomes" id="UP000789366"/>
    </source>
</evidence>
<feature type="non-terminal residue" evidence="1">
    <location>
        <position position="113"/>
    </location>
</feature>